<evidence type="ECO:0000313" key="2">
    <source>
        <dbReference type="Proteomes" id="UP000030641"/>
    </source>
</evidence>
<evidence type="ECO:0000313" key="1">
    <source>
        <dbReference type="EMBL" id="KEQ94909.1"/>
    </source>
</evidence>
<dbReference type="EMBL" id="KL584760">
    <property type="protein sequence ID" value="KEQ94909.1"/>
    <property type="molecule type" value="Genomic_DNA"/>
</dbReference>
<keyword evidence="2" id="KW-1185">Reference proteome</keyword>
<dbReference type="GeneID" id="25362645"/>
<dbReference type="OMA" id="WRERAIT"/>
<dbReference type="Proteomes" id="UP000030641">
    <property type="component" value="Unassembled WGS sequence"/>
</dbReference>
<dbReference type="RefSeq" id="XP_013343639.1">
    <property type="nucleotide sequence ID" value="XM_013488185.1"/>
</dbReference>
<dbReference type="STRING" id="1043005.A0A074YFR5"/>
<dbReference type="SUPFAM" id="SSF52540">
    <property type="entry name" value="P-loop containing nucleoside triphosphate hydrolases"/>
    <property type="match status" value="1"/>
</dbReference>
<proteinExistence type="predicted"/>
<accession>A0A074YFR5</accession>
<organism evidence="1 2">
    <name type="scientific">Aureobasidium subglaciale (strain EXF-2481)</name>
    <name type="common">Aureobasidium pullulans var. subglaciale</name>
    <dbReference type="NCBI Taxonomy" id="1043005"/>
    <lineage>
        <taxon>Eukaryota</taxon>
        <taxon>Fungi</taxon>
        <taxon>Dikarya</taxon>
        <taxon>Ascomycota</taxon>
        <taxon>Pezizomycotina</taxon>
        <taxon>Dothideomycetes</taxon>
        <taxon>Dothideomycetidae</taxon>
        <taxon>Dothideales</taxon>
        <taxon>Saccotheciaceae</taxon>
        <taxon>Aureobasidium</taxon>
    </lineage>
</organism>
<protein>
    <recommendedName>
        <fullName evidence="3">NadR/Ttd14 AAA domain-containing protein</fullName>
    </recommendedName>
</protein>
<sequence>MADGKDGTMFSWTNQIGFSQPHSKVAELTRAHHPLLINIQGLPGSGKTHLLHELKRILPAKDYAFFETWKIISLLSHGLDNFVSFMPHNKLRMRKDATVEIARDCTVVDKVGIATGYHYLWDEMGEGSQDIDTPVDTDAYDMVLWLQVPVEELADRRMSEPGTGRRALHTDEQKNTQFLGEWQDGERERLQKICGENNVQFECIDVGTTTSEDVAELVRKKKGM</sequence>
<evidence type="ECO:0008006" key="3">
    <source>
        <dbReference type="Google" id="ProtNLM"/>
    </source>
</evidence>
<dbReference type="InterPro" id="IPR027417">
    <property type="entry name" value="P-loop_NTPase"/>
</dbReference>
<dbReference type="Pfam" id="PF13207">
    <property type="entry name" value="AAA_17"/>
    <property type="match status" value="1"/>
</dbReference>
<reference evidence="1 2" key="1">
    <citation type="journal article" date="2014" name="BMC Genomics">
        <title>Genome sequencing of four Aureobasidium pullulans varieties: biotechnological potential, stress tolerance, and description of new species.</title>
        <authorList>
            <person name="Gostin Ar C."/>
            <person name="Ohm R.A."/>
            <person name="Kogej T."/>
            <person name="Sonjak S."/>
            <person name="Turk M."/>
            <person name="Zajc J."/>
            <person name="Zalar P."/>
            <person name="Grube M."/>
            <person name="Sun H."/>
            <person name="Han J."/>
            <person name="Sharma A."/>
            <person name="Chiniquy J."/>
            <person name="Ngan C.Y."/>
            <person name="Lipzen A."/>
            <person name="Barry K."/>
            <person name="Grigoriev I.V."/>
            <person name="Gunde-Cimerman N."/>
        </authorList>
    </citation>
    <scope>NUCLEOTIDE SEQUENCE [LARGE SCALE GENOMIC DNA]</scope>
    <source>
        <strain evidence="1 2">EXF-2481</strain>
    </source>
</reference>
<name>A0A074YFR5_AURSE</name>
<dbReference type="AlphaFoldDB" id="A0A074YFR5"/>
<dbReference type="OrthoDB" id="5416609at2759"/>
<gene>
    <name evidence="1" type="ORF">AUEXF2481DRAFT_225247</name>
</gene>
<dbReference type="HOGENOM" id="CLU_1219484_0_0_1"/>
<dbReference type="InParanoid" id="A0A074YFR5"/>
<dbReference type="Gene3D" id="3.40.50.300">
    <property type="entry name" value="P-loop containing nucleotide triphosphate hydrolases"/>
    <property type="match status" value="1"/>
</dbReference>